<accession>A0ABX4UTV2</accession>
<dbReference type="Proteomes" id="UP000235659">
    <property type="component" value="Unassembled WGS sequence"/>
</dbReference>
<protein>
    <submittedName>
        <fullName evidence="1">Uncharacterized protein</fullName>
    </submittedName>
</protein>
<comment type="caution">
    <text evidence="1">The sequence shown here is derived from an EMBL/GenBank/DDBJ whole genome shotgun (WGS) entry which is preliminary data.</text>
</comment>
<sequence>MSRRVASDNISARARTAIADFVALVPMKRFGKPAELAGSVAFPLSEDAGFSTLSTNSSSR</sequence>
<dbReference type="InterPro" id="IPR036291">
    <property type="entry name" value="NAD(P)-bd_dom_sf"/>
</dbReference>
<dbReference type="SUPFAM" id="SSF51735">
    <property type="entry name" value="NAD(P)-binding Rossmann-fold domains"/>
    <property type="match status" value="1"/>
</dbReference>
<organism evidence="1 2">
    <name type="scientific">Paraburkholderia rhynchosiae</name>
    <dbReference type="NCBI Taxonomy" id="487049"/>
    <lineage>
        <taxon>Bacteria</taxon>
        <taxon>Pseudomonadati</taxon>
        <taxon>Pseudomonadota</taxon>
        <taxon>Betaproteobacteria</taxon>
        <taxon>Burkholderiales</taxon>
        <taxon>Burkholderiaceae</taxon>
        <taxon>Paraburkholderia</taxon>
    </lineage>
</organism>
<gene>
    <name evidence="1" type="ORF">C0Z16_34830</name>
</gene>
<dbReference type="EMBL" id="PNXY01000055">
    <property type="protein sequence ID" value="PMS20199.1"/>
    <property type="molecule type" value="Genomic_DNA"/>
</dbReference>
<reference evidence="1 2" key="1">
    <citation type="submission" date="2018-01" db="EMBL/GenBank/DDBJ databases">
        <title>Whole genome analyses suggest that Burkholderia sensu lato contains two further novel genera in the rhizoxinica-symbiotica group Mycetohabitans gen. nov., and Trinickia gen. nov.: implications for the evolution of diazotrophy and nodulation in the Burkholderiaceae.</title>
        <authorList>
            <person name="Estrada-de los Santos P."/>
            <person name="Palmer M."/>
            <person name="Chavez-Ramirez B."/>
            <person name="Beukes C."/>
            <person name="Steenkamp E.T."/>
            <person name="Hirsch A.M."/>
            <person name="Manyaka P."/>
            <person name="Maluk M."/>
            <person name="Lafos M."/>
            <person name="Crook M."/>
            <person name="Gross E."/>
            <person name="Simon M.F."/>
            <person name="Bueno dos Reis Junior F."/>
            <person name="Poole P.S."/>
            <person name="Venter S.N."/>
            <person name="James E.K."/>
        </authorList>
    </citation>
    <scope>NUCLEOTIDE SEQUENCE [LARGE SCALE GENOMIC DNA]</scope>
    <source>
        <strain evidence="1 2">WSM 3937</strain>
    </source>
</reference>
<keyword evidence="2" id="KW-1185">Reference proteome</keyword>
<proteinExistence type="predicted"/>
<name>A0ABX4UTV2_9BURK</name>
<evidence type="ECO:0000313" key="2">
    <source>
        <dbReference type="Proteomes" id="UP000235659"/>
    </source>
</evidence>
<evidence type="ECO:0000313" key="1">
    <source>
        <dbReference type="EMBL" id="PMS20199.1"/>
    </source>
</evidence>